<accession>A0A182NZH5</accession>
<evidence type="ECO:0000313" key="5">
    <source>
        <dbReference type="Proteomes" id="UP000075885"/>
    </source>
</evidence>
<keyword evidence="2" id="KW-0812">Transmembrane</keyword>
<feature type="domain" description="Apple" evidence="3">
    <location>
        <begin position="42"/>
        <end position="126"/>
    </location>
</feature>
<feature type="compositionally biased region" description="Gly residues" evidence="1">
    <location>
        <begin position="248"/>
        <end position="260"/>
    </location>
</feature>
<evidence type="ECO:0000256" key="2">
    <source>
        <dbReference type="SAM" id="Phobius"/>
    </source>
</evidence>
<feature type="compositionally biased region" description="Polar residues" evidence="1">
    <location>
        <begin position="203"/>
        <end position="223"/>
    </location>
</feature>
<keyword evidence="5" id="KW-1185">Reference proteome</keyword>
<reference evidence="4" key="2">
    <citation type="submission" date="2020-05" db="UniProtKB">
        <authorList>
            <consortium name="EnsemblMetazoa"/>
        </authorList>
    </citation>
    <scope>IDENTIFICATION</scope>
    <source>
        <strain evidence="4">Epiroticus2</strain>
    </source>
</reference>
<protein>
    <recommendedName>
        <fullName evidence="3">Apple domain-containing protein</fullName>
    </recommendedName>
</protein>
<keyword evidence="2" id="KW-1133">Transmembrane helix</keyword>
<feature type="region of interest" description="Disordered" evidence="1">
    <location>
        <begin position="128"/>
        <end position="315"/>
    </location>
</feature>
<evidence type="ECO:0000256" key="1">
    <source>
        <dbReference type="SAM" id="MobiDB-lite"/>
    </source>
</evidence>
<dbReference type="InterPro" id="IPR003609">
    <property type="entry name" value="Pan_app"/>
</dbReference>
<reference evidence="5" key="1">
    <citation type="submission" date="2013-03" db="EMBL/GenBank/DDBJ databases">
        <title>The Genome Sequence of Anopheles epiroticus epiroticus2.</title>
        <authorList>
            <consortium name="The Broad Institute Genomics Platform"/>
            <person name="Neafsey D.E."/>
            <person name="Howell P."/>
            <person name="Walker B."/>
            <person name="Young S.K."/>
            <person name="Zeng Q."/>
            <person name="Gargeya S."/>
            <person name="Fitzgerald M."/>
            <person name="Haas B."/>
            <person name="Abouelleil A."/>
            <person name="Allen A.W."/>
            <person name="Alvarado L."/>
            <person name="Arachchi H.M."/>
            <person name="Berlin A.M."/>
            <person name="Chapman S.B."/>
            <person name="Gainer-Dewar J."/>
            <person name="Goldberg J."/>
            <person name="Griggs A."/>
            <person name="Gujja S."/>
            <person name="Hansen M."/>
            <person name="Howarth C."/>
            <person name="Imamovic A."/>
            <person name="Ireland A."/>
            <person name="Larimer J."/>
            <person name="McCowan C."/>
            <person name="Murphy C."/>
            <person name="Pearson M."/>
            <person name="Poon T.W."/>
            <person name="Priest M."/>
            <person name="Roberts A."/>
            <person name="Saif S."/>
            <person name="Shea T."/>
            <person name="Sisk P."/>
            <person name="Sykes S."/>
            <person name="Wortman J."/>
            <person name="Nusbaum C."/>
            <person name="Birren B."/>
        </authorList>
    </citation>
    <scope>NUCLEOTIDE SEQUENCE [LARGE SCALE GENOMIC DNA]</scope>
    <source>
        <strain evidence="5">Epiroticus2</strain>
    </source>
</reference>
<organism evidence="4 5">
    <name type="scientific">Anopheles epiroticus</name>
    <dbReference type="NCBI Taxonomy" id="199890"/>
    <lineage>
        <taxon>Eukaryota</taxon>
        <taxon>Metazoa</taxon>
        <taxon>Ecdysozoa</taxon>
        <taxon>Arthropoda</taxon>
        <taxon>Hexapoda</taxon>
        <taxon>Insecta</taxon>
        <taxon>Pterygota</taxon>
        <taxon>Neoptera</taxon>
        <taxon>Endopterygota</taxon>
        <taxon>Diptera</taxon>
        <taxon>Nematocera</taxon>
        <taxon>Culicoidea</taxon>
        <taxon>Culicidae</taxon>
        <taxon>Anophelinae</taxon>
        <taxon>Anopheles</taxon>
    </lineage>
</organism>
<feature type="compositionally biased region" description="Pro residues" evidence="1">
    <location>
        <begin position="132"/>
        <end position="181"/>
    </location>
</feature>
<dbReference type="PROSITE" id="PS50948">
    <property type="entry name" value="PAN"/>
    <property type="match status" value="1"/>
</dbReference>
<dbReference type="Proteomes" id="UP000075885">
    <property type="component" value="Unassembled WGS sequence"/>
</dbReference>
<dbReference type="STRING" id="199890.A0A182NZH5"/>
<keyword evidence="2" id="KW-0472">Membrane</keyword>
<sequence>MTEMERKVAIIVGYQLRLLLLTATFATAIQIDNRLVQPQHDCFERIALGAMLPFEKTFRNSDTNSLKICETLCLNDKECQTFAFGISGRGNGTCQLSANTIDATKSRPVGTIFDPDFDLYARKYNCFLDGPTNPPPKPGGGPQRQPPPPPPPPPSAPQQPPSGGAFPPPGIIERPGPPVFGPPVSSAGIEAPTTANGGFVDTSRPTSEYGTTAPGTTYGQTNGETLPETTAPAEEFYTTKDHSNPSLSGGGGGGGGGGGNPYLPTSTAAGPQYSLATGERLPPTQTGATMPDREGASKYPPNYRPTYGGGSGPSKPGNYPYQFPMLYETHYPLPNNKNGYPEIYAQNVPTLDNNYLRPEYGVRPRQDPLVDLDMEVYKDRVELVVIMAIMLVVVIVLPPTVRMATEVTVAKYTDHPQRIQAATVDILYDPRHKDQAAARQVTVWFVQLQHLQQASQGRRQAQDTTCTKTNSIFIHRPFLNA</sequence>
<dbReference type="AlphaFoldDB" id="A0A182NZH5"/>
<evidence type="ECO:0000259" key="3">
    <source>
        <dbReference type="PROSITE" id="PS50948"/>
    </source>
</evidence>
<feature type="transmembrane region" description="Helical" evidence="2">
    <location>
        <begin position="383"/>
        <end position="401"/>
    </location>
</feature>
<feature type="compositionally biased region" description="Low complexity" evidence="1">
    <location>
        <begin position="224"/>
        <end position="235"/>
    </location>
</feature>
<dbReference type="VEuPathDB" id="VectorBase:AEPI000055"/>
<dbReference type="EnsemblMetazoa" id="AEPI000055-RA">
    <property type="protein sequence ID" value="AEPI000055-PA"/>
    <property type="gene ID" value="AEPI000055"/>
</dbReference>
<name>A0A182NZH5_9DIPT</name>
<evidence type="ECO:0000313" key="4">
    <source>
        <dbReference type="EnsemblMetazoa" id="AEPI000055-PA"/>
    </source>
</evidence>
<proteinExistence type="predicted"/>